<evidence type="ECO:0000313" key="2">
    <source>
        <dbReference type="Proteomes" id="UP001207742"/>
    </source>
</evidence>
<protein>
    <submittedName>
        <fullName evidence="1">Uncharacterized protein</fullName>
    </submittedName>
</protein>
<dbReference type="Proteomes" id="UP001207742">
    <property type="component" value="Unassembled WGS sequence"/>
</dbReference>
<keyword evidence="2" id="KW-1185">Reference proteome</keyword>
<evidence type="ECO:0000313" key="1">
    <source>
        <dbReference type="EMBL" id="MCW3483058.1"/>
    </source>
</evidence>
<comment type="caution">
    <text evidence="1">The sequence shown here is derived from an EMBL/GenBank/DDBJ whole genome shotgun (WGS) entry which is preliminary data.</text>
</comment>
<proteinExistence type="predicted"/>
<organism evidence="1 2">
    <name type="scientific">Chitinophaga nivalis</name>
    <dbReference type="NCBI Taxonomy" id="2991709"/>
    <lineage>
        <taxon>Bacteria</taxon>
        <taxon>Pseudomonadati</taxon>
        <taxon>Bacteroidota</taxon>
        <taxon>Chitinophagia</taxon>
        <taxon>Chitinophagales</taxon>
        <taxon>Chitinophagaceae</taxon>
        <taxon>Chitinophaga</taxon>
    </lineage>
</organism>
<reference evidence="1 2" key="1">
    <citation type="submission" date="2022-10" db="EMBL/GenBank/DDBJ databases">
        <title>Chitinophaga nivalis PC15 sp. nov., isolated from Pyeongchang county, South Korea.</title>
        <authorList>
            <person name="Trinh H.N."/>
        </authorList>
    </citation>
    <scope>NUCLEOTIDE SEQUENCE [LARGE SCALE GENOMIC DNA]</scope>
    <source>
        <strain evidence="1 2">PC14</strain>
    </source>
</reference>
<name>A0ABT3IGG9_9BACT</name>
<gene>
    <name evidence="1" type="ORF">OL497_04100</name>
</gene>
<dbReference type="EMBL" id="JAPDNS010000001">
    <property type="protein sequence ID" value="MCW3483058.1"/>
    <property type="molecule type" value="Genomic_DNA"/>
</dbReference>
<dbReference type="RefSeq" id="WP_264728011.1">
    <property type="nucleotide sequence ID" value="NZ_JAPDNR010000001.1"/>
</dbReference>
<sequence>MRRKRIYLILLFIICIIPVAIAFKERANNPPEQLYYITFDNRVKIAPNATRVNTYTVLPYPTEFYKGYFTTSVIVRGLPQFTAYVANAQ</sequence>
<accession>A0ABT3IGG9</accession>